<evidence type="ECO:0000313" key="3">
    <source>
        <dbReference type="Proteomes" id="UP000051248"/>
    </source>
</evidence>
<dbReference type="Gene3D" id="2.30.30.290">
    <property type="entry name" value="YopX-like domains"/>
    <property type="match status" value="1"/>
</dbReference>
<dbReference type="EMBL" id="AZDZ01000005">
    <property type="protein sequence ID" value="KRK80253.1"/>
    <property type="molecule type" value="Genomic_DNA"/>
</dbReference>
<dbReference type="STRING" id="1423775.FD03_GL002575"/>
<protein>
    <recommendedName>
        <fullName evidence="1">YopX protein domain-containing protein</fullName>
    </recommendedName>
</protein>
<dbReference type="OrthoDB" id="1809393at2"/>
<dbReference type="Pfam" id="PF09643">
    <property type="entry name" value="YopX"/>
    <property type="match status" value="1"/>
</dbReference>
<dbReference type="InterPro" id="IPR023385">
    <property type="entry name" value="YopX-like_C"/>
</dbReference>
<accession>A0A0R1K9B8</accession>
<dbReference type="SUPFAM" id="SSF159006">
    <property type="entry name" value="YopX-like"/>
    <property type="match status" value="1"/>
</dbReference>
<organism evidence="2 3">
    <name type="scientific">Companilactobacillus nodensis DSM 19682 = JCM 14932 = NBRC 107160</name>
    <dbReference type="NCBI Taxonomy" id="1423775"/>
    <lineage>
        <taxon>Bacteria</taxon>
        <taxon>Bacillati</taxon>
        <taxon>Bacillota</taxon>
        <taxon>Bacilli</taxon>
        <taxon>Lactobacillales</taxon>
        <taxon>Lactobacillaceae</taxon>
        <taxon>Companilactobacillus</taxon>
    </lineage>
</organism>
<dbReference type="InterPro" id="IPR010024">
    <property type="entry name" value="CHP16711"/>
</dbReference>
<dbReference type="RefSeq" id="WP_025025287.1">
    <property type="nucleotide sequence ID" value="NZ_AZDZ01000005.1"/>
</dbReference>
<dbReference type="AlphaFoldDB" id="A0A0R1K9B8"/>
<feature type="domain" description="YopX protein" evidence="1">
    <location>
        <begin position="5"/>
        <end position="154"/>
    </location>
</feature>
<evidence type="ECO:0000259" key="1">
    <source>
        <dbReference type="Pfam" id="PF09643"/>
    </source>
</evidence>
<name>A0A0R1K9B8_9LACO</name>
<sequence>MRRIKFRAWDKGNEIYLYNVQDAYDTLSGFVTYDDGEDAEYDEDCFGSFLNNKWYDVEQFTGLKDLNGKDIYVGDILKLSYDEPESYIYKDEFDCNPRVIPPKTVNDTVQVVNNTGAFGVTHHGALFTTLRDVDKGRQSIEIIGNIHENPELLEAEK</sequence>
<proteinExistence type="predicted"/>
<dbReference type="eggNOG" id="ENOG5033ART">
    <property type="taxonomic scope" value="Bacteria"/>
</dbReference>
<evidence type="ECO:0000313" key="2">
    <source>
        <dbReference type="EMBL" id="KRK80253.1"/>
    </source>
</evidence>
<dbReference type="PATRIC" id="fig|1423775.4.peg.2620"/>
<dbReference type="NCBIfam" id="TIGR01671">
    <property type="entry name" value="phage_TIGR01671"/>
    <property type="match status" value="1"/>
</dbReference>
<gene>
    <name evidence="2" type="ORF">FD03_GL002575</name>
</gene>
<reference evidence="2 3" key="1">
    <citation type="journal article" date="2015" name="Genome Announc.">
        <title>Expanding the biotechnology potential of lactobacilli through comparative genomics of 213 strains and associated genera.</title>
        <authorList>
            <person name="Sun Z."/>
            <person name="Harris H.M."/>
            <person name="McCann A."/>
            <person name="Guo C."/>
            <person name="Argimon S."/>
            <person name="Zhang W."/>
            <person name="Yang X."/>
            <person name="Jeffery I.B."/>
            <person name="Cooney J.C."/>
            <person name="Kagawa T.F."/>
            <person name="Liu W."/>
            <person name="Song Y."/>
            <person name="Salvetti E."/>
            <person name="Wrobel A."/>
            <person name="Rasinkangas P."/>
            <person name="Parkhill J."/>
            <person name="Rea M.C."/>
            <person name="O'Sullivan O."/>
            <person name="Ritari J."/>
            <person name="Douillard F.P."/>
            <person name="Paul Ross R."/>
            <person name="Yang R."/>
            <person name="Briner A.E."/>
            <person name="Felis G.E."/>
            <person name="de Vos W.M."/>
            <person name="Barrangou R."/>
            <person name="Klaenhammer T.R."/>
            <person name="Caufield P.W."/>
            <person name="Cui Y."/>
            <person name="Zhang H."/>
            <person name="O'Toole P.W."/>
        </authorList>
    </citation>
    <scope>NUCLEOTIDE SEQUENCE [LARGE SCALE GENOMIC DNA]</scope>
    <source>
        <strain evidence="2 3">DSM 19682</strain>
    </source>
</reference>
<dbReference type="InterPro" id="IPR019096">
    <property type="entry name" value="YopX_protein"/>
</dbReference>
<comment type="caution">
    <text evidence="2">The sequence shown here is derived from an EMBL/GenBank/DDBJ whole genome shotgun (WGS) entry which is preliminary data.</text>
</comment>
<dbReference type="Proteomes" id="UP000051248">
    <property type="component" value="Unassembled WGS sequence"/>
</dbReference>
<keyword evidence="3" id="KW-1185">Reference proteome</keyword>